<dbReference type="Pfam" id="PF00753">
    <property type="entry name" value="Lactamase_B"/>
    <property type="match status" value="1"/>
</dbReference>
<feature type="domain" description="Metallo-beta-lactamase" evidence="1">
    <location>
        <begin position="44"/>
        <end position="255"/>
    </location>
</feature>
<proteinExistence type="predicted"/>
<dbReference type="InterPro" id="IPR001279">
    <property type="entry name" value="Metallo-B-lactamas"/>
</dbReference>
<dbReference type="InterPro" id="IPR036866">
    <property type="entry name" value="RibonucZ/Hydroxyglut_hydro"/>
</dbReference>
<dbReference type="CDD" id="cd07731">
    <property type="entry name" value="ComA-like_MBL-fold"/>
    <property type="match status" value="1"/>
</dbReference>
<evidence type="ECO:0000313" key="3">
    <source>
        <dbReference type="Proteomes" id="UP000178659"/>
    </source>
</evidence>
<dbReference type="SUPFAM" id="SSF56281">
    <property type="entry name" value="Metallo-hydrolase/oxidoreductase"/>
    <property type="match status" value="1"/>
</dbReference>
<dbReference type="InterPro" id="IPR052159">
    <property type="entry name" value="Competence_DNA_uptake"/>
</dbReference>
<evidence type="ECO:0000313" key="2">
    <source>
        <dbReference type="EMBL" id="OGY12789.1"/>
    </source>
</evidence>
<dbReference type="InterPro" id="IPR035681">
    <property type="entry name" value="ComA-like_MBL"/>
</dbReference>
<dbReference type="EMBL" id="MHCC01000024">
    <property type="protein sequence ID" value="OGY12789.1"/>
    <property type="molecule type" value="Genomic_DNA"/>
</dbReference>
<comment type="caution">
    <text evidence="2">The sequence shown here is derived from an EMBL/GenBank/DDBJ whole genome shotgun (WGS) entry which is preliminary data.</text>
</comment>
<reference evidence="2 3" key="1">
    <citation type="journal article" date="2016" name="Nat. Commun.">
        <title>Thousands of microbial genomes shed light on interconnected biogeochemical processes in an aquifer system.</title>
        <authorList>
            <person name="Anantharaman K."/>
            <person name="Brown C.T."/>
            <person name="Hug L.A."/>
            <person name="Sharon I."/>
            <person name="Castelle C.J."/>
            <person name="Probst A.J."/>
            <person name="Thomas B.C."/>
            <person name="Singh A."/>
            <person name="Wilkins M.J."/>
            <person name="Karaoz U."/>
            <person name="Brodie E.L."/>
            <person name="Williams K.H."/>
            <person name="Hubbard S.S."/>
            <person name="Banfield J.F."/>
        </authorList>
    </citation>
    <scope>NUCLEOTIDE SEQUENCE [LARGE SCALE GENOMIC DNA]</scope>
</reference>
<organism evidence="2 3">
    <name type="scientific">Candidatus Blackburnbacteria bacterium RIFCSPLOWO2_01_FULL_40_20</name>
    <dbReference type="NCBI Taxonomy" id="1797519"/>
    <lineage>
        <taxon>Bacteria</taxon>
        <taxon>Candidatus Blackburniibacteriota</taxon>
    </lineage>
</organism>
<dbReference type="PANTHER" id="PTHR30619:SF1">
    <property type="entry name" value="RECOMBINATION PROTEIN 2"/>
    <property type="match status" value="1"/>
</dbReference>
<name>A0A1G1VBN0_9BACT</name>
<accession>A0A1G1VBN0</accession>
<dbReference type="Proteomes" id="UP000178659">
    <property type="component" value="Unassembled WGS sequence"/>
</dbReference>
<dbReference type="AlphaFoldDB" id="A0A1G1VBN0"/>
<gene>
    <name evidence="2" type="ORF">A3A77_02845</name>
</gene>
<sequence length="300" mass="33385">MGYMCLMKKNLWKYTLILLSASVVLVFLAAFSLQDDQLHLVFCDVGQGDAILIYQKSTQILVDGGPDSKVINCLSAHMPFWDREIEVVVSSHAESDHFIGFLNVVDRYQVDNFVYSGVGKESKGWEELSRKVKVRGIKQDILQKGGEIKFGDIQIFVLWPTQELVAGILQDPNSKVMGATTKESLNEYSLVLKLAYNDFTSLLTGDIEPPEEDIVAGVISGPISILKVPHHGSKNGLDTELLNATSPSLAVISVGSKNQFGHPHFETLSMLERNNIRVMRTDKDGEVEIVTDGRKWNVFK</sequence>
<protein>
    <recommendedName>
        <fullName evidence="1">Metallo-beta-lactamase domain-containing protein</fullName>
    </recommendedName>
</protein>
<evidence type="ECO:0000259" key="1">
    <source>
        <dbReference type="Pfam" id="PF00753"/>
    </source>
</evidence>
<dbReference type="Gene3D" id="3.60.15.10">
    <property type="entry name" value="Ribonuclease Z/Hydroxyacylglutathione hydrolase-like"/>
    <property type="match status" value="1"/>
</dbReference>
<dbReference type="PANTHER" id="PTHR30619">
    <property type="entry name" value="DNA INTERNALIZATION/COMPETENCE PROTEIN COMEC/REC2"/>
    <property type="match status" value="1"/>
</dbReference>